<feature type="domain" description="DUF7257" evidence="1">
    <location>
        <begin position="206"/>
        <end position="417"/>
    </location>
</feature>
<dbReference type="OrthoDB" id="9909at10239"/>
<proteinExistence type="predicted"/>
<dbReference type="RefSeq" id="YP_009287506.1">
    <property type="nucleotide sequence ID" value="NC_031074.1"/>
</dbReference>
<dbReference type="InterPro" id="IPR055681">
    <property type="entry name" value="DUF7257"/>
</dbReference>
<name>A0A1B3AY98_9CAUD</name>
<dbReference type="GeneID" id="29080301"/>
<protein>
    <submittedName>
        <fullName evidence="2">Minor tail protein</fullName>
    </submittedName>
</protein>
<dbReference type="Gene3D" id="2.60.120.560">
    <property type="entry name" value="Exo-inulinase, domain 1"/>
    <property type="match status" value="1"/>
</dbReference>
<dbReference type="Proteomes" id="UP000202170">
    <property type="component" value="Segment"/>
</dbReference>
<organism evidence="2 3">
    <name type="scientific">Gordonia phage Bantam</name>
    <dbReference type="NCBI Taxonomy" id="1887641"/>
    <lineage>
        <taxon>Viruses</taxon>
        <taxon>Duplodnaviria</taxon>
        <taxon>Heunggongvirae</taxon>
        <taxon>Uroviricota</taxon>
        <taxon>Caudoviricetes</taxon>
        <taxon>Bantamvirus</taxon>
        <taxon>Bantamvirus bantam</taxon>
    </lineage>
</organism>
<evidence type="ECO:0000313" key="3">
    <source>
        <dbReference type="Proteomes" id="UP000202170"/>
    </source>
</evidence>
<gene>
    <name evidence="2" type="primary">37</name>
    <name evidence="2" type="ORF">SEA_BANTAM_37</name>
</gene>
<accession>A0A1B3AY98</accession>
<dbReference type="KEGG" id="vg:29080301"/>
<dbReference type="Pfam" id="PF23918">
    <property type="entry name" value="DUF7257"/>
    <property type="match status" value="1"/>
</dbReference>
<dbReference type="EMBL" id="KX557272">
    <property type="protein sequence ID" value="AOE43727.1"/>
    <property type="molecule type" value="Genomic_DNA"/>
</dbReference>
<evidence type="ECO:0000313" key="2">
    <source>
        <dbReference type="EMBL" id="AOE43727.1"/>
    </source>
</evidence>
<reference evidence="3" key="1">
    <citation type="submission" date="2016-07" db="EMBL/GenBank/DDBJ databases">
        <authorList>
            <person name="Florea S."/>
            <person name="Webb J.S."/>
            <person name="Jaromczyk J."/>
            <person name="Schardl C.L."/>
        </authorList>
    </citation>
    <scope>NUCLEOTIDE SEQUENCE [LARGE SCALE GENOMIC DNA]</scope>
</reference>
<keyword evidence="3" id="KW-1185">Reference proteome</keyword>
<evidence type="ECO:0000259" key="1">
    <source>
        <dbReference type="Pfam" id="PF23918"/>
    </source>
</evidence>
<sequence>MNDNSQRSAEMLLRHFSGLMDSQAADTQELFDSFLPIQDFVKAVVDTLGGDSGALGRFLSTWLDSIDWLNVENWAFEVPGLDMLQRVVNQVMDILNGLIVTPINNAVAGIKDWFAGLLGWRNNTDTAIAATDGKAGDAKSLAEAAQAISSQIASNINALGKGSAVGEGPVADIWGTIADLIFRASDAQQRASDAQSTLQGLLNRDEAEQSGGNSGGDDFNRDNAASLGSNWAQTIFGHASANVIVEGNAAVAAHGGGNVPDTWIYNRWVGSVRPATDFHQVTFIGTGRFGNLGDPHNSVLGRWDGAFVGNSPRNAVMLTYSKSQNLTLTKFINGVQTVIAQRKITINSGDRLQLRCGTMSSDKQFQALVNGSAVLTVTDNTTLMGEGYRETGMVHFISNSFGIGHLPAAIADWSFSDIPGAGSISGNGFRVYRTSATAVSVSAASQVPSGFFDNADIAPNLNANLSDRGRGVFTIPKSGWWDIEFKVDGQKTSTTQGTWVVDMRLYYGANLEFNTLIGKPAYVKTADNSSTYQIPGGLESRCRRYFPAGYKIAPGFGVDCDITQVIAEASGSMVSFSAVLLS</sequence>